<dbReference type="InterPro" id="IPR016181">
    <property type="entry name" value="Acyl_CoA_acyltransferase"/>
</dbReference>
<keyword evidence="3" id="KW-1185">Reference proteome</keyword>
<sequence>MIAVRPMMPEDVAVACQILNEIIAIGGTTAFETPFSEALFAQVYLNGADKICCHVALDEQGEVAGFQWLGTNENLPEDCADIATFTRREPVLKGAGRALFSETATYAAALGFIALNATIRADNRQGFSYYDKMGFRDYSVTYAVSLQDGTPVDRISKRFELKKETTC</sequence>
<dbReference type="SUPFAM" id="SSF55729">
    <property type="entry name" value="Acyl-CoA N-acyltransferases (Nat)"/>
    <property type="match status" value="1"/>
</dbReference>
<accession>A0A0P1E197</accession>
<reference evidence="3" key="1">
    <citation type="submission" date="2015-09" db="EMBL/GenBank/DDBJ databases">
        <authorList>
            <person name="Rodrigo-Torres L."/>
            <person name="Arahal D.R."/>
        </authorList>
    </citation>
    <scope>NUCLEOTIDE SEQUENCE [LARGE SCALE GENOMIC DNA]</scope>
    <source>
        <strain evidence="3">CECT 4293</strain>
    </source>
</reference>
<feature type="domain" description="N-acetyltransferase" evidence="1">
    <location>
        <begin position="2"/>
        <end position="153"/>
    </location>
</feature>
<dbReference type="AlphaFoldDB" id="A0A0P1E197"/>
<dbReference type="GO" id="GO:0016747">
    <property type="term" value="F:acyltransferase activity, transferring groups other than amino-acyl groups"/>
    <property type="evidence" value="ECO:0007669"/>
    <property type="project" value="InterPro"/>
</dbReference>
<organism evidence="2 3">
    <name type="scientific">Ruegeria atlantica</name>
    <dbReference type="NCBI Taxonomy" id="81569"/>
    <lineage>
        <taxon>Bacteria</taxon>
        <taxon>Pseudomonadati</taxon>
        <taxon>Pseudomonadota</taxon>
        <taxon>Alphaproteobacteria</taxon>
        <taxon>Rhodobacterales</taxon>
        <taxon>Roseobacteraceae</taxon>
        <taxon>Ruegeria</taxon>
    </lineage>
</organism>
<evidence type="ECO:0000259" key="1">
    <source>
        <dbReference type="PROSITE" id="PS51186"/>
    </source>
</evidence>
<evidence type="ECO:0000313" key="2">
    <source>
        <dbReference type="EMBL" id="CUH41634.1"/>
    </source>
</evidence>
<dbReference type="RefSeq" id="WP_058271725.1">
    <property type="nucleotide sequence ID" value="NZ_CYPS01000008.1"/>
</dbReference>
<name>A0A0P1E197_9RHOB</name>
<gene>
    <name evidence="2" type="ORF">RUM4293_00511</name>
</gene>
<dbReference type="Pfam" id="PF00583">
    <property type="entry name" value="Acetyltransf_1"/>
    <property type="match status" value="1"/>
</dbReference>
<dbReference type="Proteomes" id="UP000050786">
    <property type="component" value="Unassembled WGS sequence"/>
</dbReference>
<dbReference type="Gene3D" id="3.40.630.30">
    <property type="match status" value="1"/>
</dbReference>
<proteinExistence type="predicted"/>
<dbReference type="PROSITE" id="PS51186">
    <property type="entry name" value="GNAT"/>
    <property type="match status" value="1"/>
</dbReference>
<evidence type="ECO:0000313" key="3">
    <source>
        <dbReference type="Proteomes" id="UP000050786"/>
    </source>
</evidence>
<dbReference type="EMBL" id="CYPS01000008">
    <property type="protein sequence ID" value="CUH41634.1"/>
    <property type="molecule type" value="Genomic_DNA"/>
</dbReference>
<dbReference type="InterPro" id="IPR000182">
    <property type="entry name" value="GNAT_dom"/>
</dbReference>
<protein>
    <recommendedName>
        <fullName evidence="1">N-acetyltransferase domain-containing protein</fullName>
    </recommendedName>
</protein>